<feature type="domain" description="Transcription factor LuxR-like autoinducer-binding" evidence="4">
    <location>
        <begin position="22"/>
        <end position="154"/>
    </location>
</feature>
<dbReference type="Proteomes" id="UP000269115">
    <property type="component" value="Unassembled WGS sequence"/>
</dbReference>
<dbReference type="AlphaFoldDB" id="A0A9X8EGX6"/>
<keyword evidence="1" id="KW-0805">Transcription regulation</keyword>
<dbReference type="InterPro" id="IPR036693">
    <property type="entry name" value="TF_LuxR_autoind-bd_dom_sf"/>
</dbReference>
<dbReference type="Gene3D" id="3.30.450.80">
    <property type="entry name" value="Transcription factor LuxR-like, autoinducer-binding domain"/>
    <property type="match status" value="1"/>
</dbReference>
<evidence type="ECO:0000313" key="5">
    <source>
        <dbReference type="EMBL" id="ROQ49166.1"/>
    </source>
</evidence>
<gene>
    <name evidence="5" type="ORF">EDF85_3478</name>
</gene>
<proteinExistence type="predicted"/>
<dbReference type="GO" id="GO:0003677">
    <property type="term" value="F:DNA binding"/>
    <property type="evidence" value="ECO:0007669"/>
    <property type="project" value="UniProtKB-KW"/>
</dbReference>
<reference evidence="5 6" key="1">
    <citation type="submission" date="2018-11" db="EMBL/GenBank/DDBJ databases">
        <title>Genomic analyses of the natural microbiome of Caenorhabditis elegans.</title>
        <authorList>
            <person name="Samuel B."/>
        </authorList>
    </citation>
    <scope>NUCLEOTIDE SEQUENCE [LARGE SCALE GENOMIC DNA]</scope>
    <source>
        <strain evidence="5 6">BIGb0473</strain>
    </source>
</reference>
<comment type="caution">
    <text evidence="5">The sequence shown here is derived from an EMBL/GenBank/DDBJ whole genome shotgun (WGS) entry which is preliminary data.</text>
</comment>
<keyword evidence="2" id="KW-0238">DNA-binding</keyword>
<dbReference type="SUPFAM" id="SSF75516">
    <property type="entry name" value="Pheromone-binding domain of LuxR-like quorum-sensing transcription factors"/>
    <property type="match status" value="1"/>
</dbReference>
<dbReference type="RefSeq" id="WP_123753218.1">
    <property type="nucleotide sequence ID" value="NZ_RJUR01000014.1"/>
</dbReference>
<organism evidence="5 6">
    <name type="scientific">Pseudomonas putida</name>
    <name type="common">Arthrobacter siderocapsulatus</name>
    <dbReference type="NCBI Taxonomy" id="303"/>
    <lineage>
        <taxon>Bacteria</taxon>
        <taxon>Pseudomonadati</taxon>
        <taxon>Pseudomonadota</taxon>
        <taxon>Gammaproteobacteria</taxon>
        <taxon>Pseudomonadales</taxon>
        <taxon>Pseudomonadaceae</taxon>
        <taxon>Pseudomonas</taxon>
    </lineage>
</organism>
<dbReference type="EMBL" id="RJUR01000014">
    <property type="protein sequence ID" value="ROQ49166.1"/>
    <property type="molecule type" value="Genomic_DNA"/>
</dbReference>
<accession>A0A9X8EGX6</accession>
<protein>
    <submittedName>
        <fullName evidence="5">Autoinducer binding domain-containing protein</fullName>
    </submittedName>
</protein>
<evidence type="ECO:0000256" key="3">
    <source>
        <dbReference type="ARBA" id="ARBA00023163"/>
    </source>
</evidence>
<name>A0A9X8EGX6_PSEPU</name>
<dbReference type="Pfam" id="PF03472">
    <property type="entry name" value="Autoind_bind"/>
    <property type="match status" value="1"/>
</dbReference>
<evidence type="ECO:0000256" key="1">
    <source>
        <dbReference type="ARBA" id="ARBA00023015"/>
    </source>
</evidence>
<evidence type="ECO:0000256" key="2">
    <source>
        <dbReference type="ARBA" id="ARBA00023125"/>
    </source>
</evidence>
<evidence type="ECO:0000259" key="4">
    <source>
        <dbReference type="Pfam" id="PF03472"/>
    </source>
</evidence>
<dbReference type="InterPro" id="IPR005143">
    <property type="entry name" value="TF_LuxR_autoind-bd_dom"/>
</dbReference>
<keyword evidence="3" id="KW-0804">Transcription</keyword>
<evidence type="ECO:0000313" key="6">
    <source>
        <dbReference type="Proteomes" id="UP000269115"/>
    </source>
</evidence>
<sequence>MDHWTTEQLRQLVCSKDLDNQLAQLEKLLRCLGFDCYAFSFTTPTFSITQSNCPNPWGERYRRHEPAVVEPLLAHSRHSSFPLLWTPEAFTSPPELWAGAQDDGVCLGWTQPFHDEHGRFSSLSVVRQHPPVSVNELYSKGAAVLWLVQVLHATAAAMVNDPQGPSSSE</sequence>